<proteinExistence type="predicted"/>
<organism evidence="1 2">
    <name type="scientific">Armillaria gallica</name>
    <name type="common">Bulbous honey fungus</name>
    <name type="synonym">Armillaria bulbosa</name>
    <dbReference type="NCBI Taxonomy" id="47427"/>
    <lineage>
        <taxon>Eukaryota</taxon>
        <taxon>Fungi</taxon>
        <taxon>Dikarya</taxon>
        <taxon>Basidiomycota</taxon>
        <taxon>Agaricomycotina</taxon>
        <taxon>Agaricomycetes</taxon>
        <taxon>Agaricomycetidae</taxon>
        <taxon>Agaricales</taxon>
        <taxon>Marasmiineae</taxon>
        <taxon>Physalacriaceae</taxon>
        <taxon>Armillaria</taxon>
    </lineage>
</organism>
<name>A0A2H3D321_ARMGA</name>
<accession>A0A2H3D321</accession>
<gene>
    <name evidence="1" type="ORF">ARMGADRAFT_1038392</name>
</gene>
<protein>
    <submittedName>
        <fullName evidence="1">Uncharacterized protein</fullName>
    </submittedName>
</protein>
<reference evidence="2" key="1">
    <citation type="journal article" date="2017" name="Nat. Ecol. Evol.">
        <title>Genome expansion and lineage-specific genetic innovations in the forest pathogenic fungi Armillaria.</title>
        <authorList>
            <person name="Sipos G."/>
            <person name="Prasanna A.N."/>
            <person name="Walter M.C."/>
            <person name="O'Connor E."/>
            <person name="Balint B."/>
            <person name="Krizsan K."/>
            <person name="Kiss B."/>
            <person name="Hess J."/>
            <person name="Varga T."/>
            <person name="Slot J."/>
            <person name="Riley R."/>
            <person name="Boka B."/>
            <person name="Rigling D."/>
            <person name="Barry K."/>
            <person name="Lee J."/>
            <person name="Mihaltcheva S."/>
            <person name="LaButti K."/>
            <person name="Lipzen A."/>
            <person name="Waldron R."/>
            <person name="Moloney N.M."/>
            <person name="Sperisen C."/>
            <person name="Kredics L."/>
            <person name="Vagvoelgyi C."/>
            <person name="Patrignani A."/>
            <person name="Fitzpatrick D."/>
            <person name="Nagy I."/>
            <person name="Doyle S."/>
            <person name="Anderson J.B."/>
            <person name="Grigoriev I.V."/>
            <person name="Gueldener U."/>
            <person name="Muensterkoetter M."/>
            <person name="Nagy L.G."/>
        </authorList>
    </citation>
    <scope>NUCLEOTIDE SEQUENCE [LARGE SCALE GENOMIC DNA]</scope>
    <source>
        <strain evidence="2">Ar21-2</strain>
    </source>
</reference>
<evidence type="ECO:0000313" key="2">
    <source>
        <dbReference type="Proteomes" id="UP000217790"/>
    </source>
</evidence>
<keyword evidence="2" id="KW-1185">Reference proteome</keyword>
<evidence type="ECO:0000313" key="1">
    <source>
        <dbReference type="EMBL" id="PBK82723.1"/>
    </source>
</evidence>
<sequence>MPPLGIAQSSSHMKGQKLRLREFHRSLSDDVQERWKCVVLTQGNTRFSGIPQNEMTYMQKLISGVVRKCPRLRCMMGVLEGSVGNGNLMRWAVKYDHLPVLGDKNLKTDDASHESQKATCKDGNFSNRFLMGGKNRAILGLINLTGFVKILFSDLPKVEVSGTILDVMKCGSKFDISGVTKFCIG</sequence>
<dbReference type="EMBL" id="KZ293713">
    <property type="protein sequence ID" value="PBK82723.1"/>
    <property type="molecule type" value="Genomic_DNA"/>
</dbReference>
<dbReference type="AlphaFoldDB" id="A0A2H3D321"/>
<dbReference type="Proteomes" id="UP000217790">
    <property type="component" value="Unassembled WGS sequence"/>
</dbReference>
<dbReference type="InParanoid" id="A0A2H3D321"/>